<dbReference type="PANTHER" id="PTHR30535">
    <property type="entry name" value="VITAMIN B12-BINDING PROTEIN"/>
    <property type="match status" value="1"/>
</dbReference>
<dbReference type="Pfam" id="PF01497">
    <property type="entry name" value="Peripla_BP_2"/>
    <property type="match status" value="1"/>
</dbReference>
<dbReference type="AlphaFoldDB" id="A0A4P6UW34"/>
<comment type="similarity">
    <text evidence="1">Belongs to the bacterial solute-binding protein 8 family.</text>
</comment>
<dbReference type="EMBL" id="CP036528">
    <property type="protein sequence ID" value="QBK25802.1"/>
    <property type="molecule type" value="Genomic_DNA"/>
</dbReference>
<dbReference type="GO" id="GO:0071281">
    <property type="term" value="P:cellular response to iron ion"/>
    <property type="evidence" value="ECO:0007669"/>
    <property type="project" value="TreeGrafter"/>
</dbReference>
<dbReference type="Proteomes" id="UP000291151">
    <property type="component" value="Chromosome"/>
</dbReference>
<dbReference type="KEGG" id="uth:DKZ56_07970"/>
<reference evidence="4 5" key="1">
    <citation type="submission" date="2019-02" db="EMBL/GenBank/DDBJ databases">
        <title>Ureibacillus thermophilus.</title>
        <authorList>
            <person name="Sunny J.S."/>
            <person name="Natarajan A."/>
            <person name="Saleena L.M."/>
        </authorList>
    </citation>
    <scope>NUCLEOTIDE SEQUENCE [LARGE SCALE GENOMIC DNA]</scope>
    <source>
        <strain evidence="4 5">LM102</strain>
    </source>
</reference>
<protein>
    <submittedName>
        <fullName evidence="4">ABC transporter substrate-binding protein</fullName>
    </submittedName>
</protein>
<evidence type="ECO:0000259" key="3">
    <source>
        <dbReference type="PROSITE" id="PS50983"/>
    </source>
</evidence>
<evidence type="ECO:0000256" key="2">
    <source>
        <dbReference type="ARBA" id="ARBA00022729"/>
    </source>
</evidence>
<keyword evidence="5" id="KW-1185">Reference proteome</keyword>
<accession>A0A4P6UW34</accession>
<dbReference type="InterPro" id="IPR002491">
    <property type="entry name" value="ABC_transptr_periplasmic_BD"/>
</dbReference>
<dbReference type="InterPro" id="IPR054828">
    <property type="entry name" value="Vit_B12_bind_prot"/>
</dbReference>
<dbReference type="Gene3D" id="3.40.50.1980">
    <property type="entry name" value="Nitrogenase molybdenum iron protein domain"/>
    <property type="match status" value="2"/>
</dbReference>
<dbReference type="NCBIfam" id="NF038402">
    <property type="entry name" value="TroA_like"/>
    <property type="match status" value="1"/>
</dbReference>
<evidence type="ECO:0000256" key="1">
    <source>
        <dbReference type="ARBA" id="ARBA00008814"/>
    </source>
</evidence>
<gene>
    <name evidence="4" type="ORF">DKZ56_07970</name>
</gene>
<evidence type="ECO:0000313" key="4">
    <source>
        <dbReference type="EMBL" id="QBK25802.1"/>
    </source>
</evidence>
<dbReference type="SUPFAM" id="SSF53807">
    <property type="entry name" value="Helical backbone' metal receptor"/>
    <property type="match status" value="1"/>
</dbReference>
<feature type="domain" description="Fe/B12 periplasmic-binding" evidence="3">
    <location>
        <begin position="61"/>
        <end position="313"/>
    </location>
</feature>
<dbReference type="CDD" id="cd01143">
    <property type="entry name" value="YvrC"/>
    <property type="match status" value="1"/>
</dbReference>
<dbReference type="InterPro" id="IPR050902">
    <property type="entry name" value="ABC_Transporter_SBP"/>
</dbReference>
<evidence type="ECO:0000313" key="5">
    <source>
        <dbReference type="Proteomes" id="UP000291151"/>
    </source>
</evidence>
<dbReference type="PANTHER" id="PTHR30535:SF34">
    <property type="entry name" value="MOLYBDATE-BINDING PROTEIN MOLA"/>
    <property type="match status" value="1"/>
</dbReference>
<name>A0A4P6UW34_9BACL</name>
<sequence>MWFWSITFYQSLSHVSFFYVKKWCWLYPPTPNIIEPKKPGDSYTVADDHGVEITFDKVPETVISLQPSNTEILFELGVGHKVIGVTDYDKWREEVQNIEKVSDTINVNLERVIELNPDVRFAYTMGGEEQVEQLESTGLKVFVTQSASSIEDVYGDIGQIAQVMGIEDKGKKLVEKIKDQFAAIKEKTDQIKQKKKVYFEIAPAPDIWSIGSGTFQQELIEATGVENIYADQQGWFSITEEDLINRNPDAIITTVYYAENPAEEIKSRLGWEPVIAIKNGNVYELNADILDRPGPRIAEAVVLIAKNDLSEII</sequence>
<organism evidence="4 5">
    <name type="scientific">Ureibacillus thermophilus</name>
    <dbReference type="NCBI Taxonomy" id="367743"/>
    <lineage>
        <taxon>Bacteria</taxon>
        <taxon>Bacillati</taxon>
        <taxon>Bacillota</taxon>
        <taxon>Bacilli</taxon>
        <taxon>Bacillales</taxon>
        <taxon>Caryophanaceae</taxon>
        <taxon>Ureibacillus</taxon>
    </lineage>
</organism>
<keyword evidence="2" id="KW-0732">Signal</keyword>
<dbReference type="PROSITE" id="PS50983">
    <property type="entry name" value="FE_B12_PBP"/>
    <property type="match status" value="1"/>
</dbReference>
<proteinExistence type="inferred from homology"/>